<dbReference type="PANTHER" id="PTHR12558:SF13">
    <property type="entry name" value="CELL DIVISION CYCLE PROTEIN 27 HOMOLOG"/>
    <property type="match status" value="1"/>
</dbReference>
<evidence type="ECO:0008006" key="5">
    <source>
        <dbReference type="Google" id="ProtNLM"/>
    </source>
</evidence>
<dbReference type="SMART" id="SM00028">
    <property type="entry name" value="TPR"/>
    <property type="match status" value="4"/>
</dbReference>
<reference evidence="3 4" key="1">
    <citation type="submission" date="2016-01" db="EMBL/GenBank/DDBJ databases">
        <title>Characterization of the Clostridium difficile lineages that are prevalent in Hong Kong and China.</title>
        <authorList>
            <person name="Kwok J.S.-L."/>
            <person name="Lam W.-Y."/>
            <person name="Ip M."/>
            <person name="Chan T.-F."/>
            <person name="Hawkey P.M."/>
            <person name="Tsui S.K.-W."/>
        </authorList>
    </citation>
    <scope>NUCLEOTIDE SEQUENCE [LARGE SCALE GENOMIC DNA]</scope>
    <source>
        <strain evidence="3 4">300064</strain>
    </source>
</reference>
<dbReference type="GO" id="GO:0051301">
    <property type="term" value="P:cell division"/>
    <property type="evidence" value="ECO:0007669"/>
    <property type="project" value="TreeGrafter"/>
</dbReference>
<keyword evidence="2" id="KW-0812">Transmembrane</keyword>
<dbReference type="PROSITE" id="PS50005">
    <property type="entry name" value="TPR"/>
    <property type="match status" value="2"/>
</dbReference>
<dbReference type="InterPro" id="IPR019734">
    <property type="entry name" value="TPR_rpt"/>
</dbReference>
<dbReference type="Proteomes" id="UP000238081">
    <property type="component" value="Unassembled WGS sequence"/>
</dbReference>
<dbReference type="EMBL" id="LRDH01000106">
    <property type="protein sequence ID" value="PPV14824.1"/>
    <property type="molecule type" value="Genomic_DNA"/>
</dbReference>
<sequence>MKTMSDNKANISKNKYFIPTILMIIYICISMAIVLVVKFNTTTEDTKVSITTNNGDEAFLNGKYDVAISEYNSLQGKEEWPVWNLRISEIYSVQGDYKKSNELIQKVYDTRNKIMDTQKVNIEDYKQKDKDLANSIVFNSFMNGEFKKSSEYGQMFMQLYPDDVNLLKTMFAVYIANNETAKAEEIINIFMNESSDSDKLVIAGKMKLFIGKYEDGLKLLEEAYKINENNINIFDALEDVSRYNKNTIIDSINKLIEKDKNNQSYKLFLAKIYSLSSSDVVKCQEIMNELEGEFSDNTNYLFIKVKINAEANDKKEIEKALDEIIDINEGTFIGEYAQAMKFYYEGKYEDALKSAKKTIMLNGNYVKTYSSLIPSIAFKQNKLLEEEPYIRIALNKEPFNFDFMITAAEYYKEVLQDSSKGMYYYTMASKINPNNSEVYYKMALIQYNNQRVDEAVELLKKSISLNGKEPKYYRTLGSIYLEKNKNEEGMAEIRKAYELNKSDVATLNNAAYYYIYVEHNVNRAMTNIKGAFEGIDETVSNTEKQIITDNYNRIKVLYDSSRNNNSSNNAGVVSEVKLIY</sequence>
<dbReference type="PANTHER" id="PTHR12558">
    <property type="entry name" value="CELL DIVISION CYCLE 16,23,27"/>
    <property type="match status" value="1"/>
</dbReference>
<protein>
    <recommendedName>
        <fullName evidence="5">Tetratricopeptide repeat protein</fullName>
    </recommendedName>
</protein>
<feature type="transmembrane region" description="Helical" evidence="2">
    <location>
        <begin position="16"/>
        <end position="37"/>
    </location>
</feature>
<dbReference type="InterPro" id="IPR011990">
    <property type="entry name" value="TPR-like_helical_dom_sf"/>
</dbReference>
<keyword evidence="2" id="KW-0472">Membrane</keyword>
<evidence type="ECO:0000313" key="3">
    <source>
        <dbReference type="EMBL" id="PPV14824.1"/>
    </source>
</evidence>
<proteinExistence type="predicted"/>
<dbReference type="Gene3D" id="1.25.40.10">
    <property type="entry name" value="Tetratricopeptide repeat domain"/>
    <property type="match status" value="3"/>
</dbReference>
<dbReference type="AlphaFoldDB" id="A0A0A6PYD6"/>
<dbReference type="SUPFAM" id="SSF48452">
    <property type="entry name" value="TPR-like"/>
    <property type="match status" value="3"/>
</dbReference>
<feature type="repeat" description="TPR" evidence="1">
    <location>
        <begin position="436"/>
        <end position="469"/>
    </location>
</feature>
<name>A0A0A6PYD6_CLOBU</name>
<feature type="repeat" description="TPR" evidence="1">
    <location>
        <begin position="470"/>
        <end position="503"/>
    </location>
</feature>
<accession>A0A0A6PYD6</accession>
<keyword evidence="2" id="KW-1133">Transmembrane helix</keyword>
<keyword evidence="1" id="KW-0802">TPR repeat</keyword>
<comment type="caution">
    <text evidence="3">The sequence shown here is derived from an EMBL/GenBank/DDBJ whole genome shotgun (WGS) entry which is preliminary data.</text>
</comment>
<evidence type="ECO:0000256" key="1">
    <source>
        <dbReference type="PROSITE-ProRule" id="PRU00339"/>
    </source>
</evidence>
<gene>
    <name evidence="3" type="ORF">AWN73_13695</name>
</gene>
<evidence type="ECO:0000256" key="2">
    <source>
        <dbReference type="SAM" id="Phobius"/>
    </source>
</evidence>
<organism evidence="3 4">
    <name type="scientific">Clostridium butyricum</name>
    <dbReference type="NCBI Taxonomy" id="1492"/>
    <lineage>
        <taxon>Bacteria</taxon>
        <taxon>Bacillati</taxon>
        <taxon>Bacillota</taxon>
        <taxon>Clostridia</taxon>
        <taxon>Eubacteriales</taxon>
        <taxon>Clostridiaceae</taxon>
        <taxon>Clostridium</taxon>
    </lineage>
</organism>
<evidence type="ECO:0000313" key="4">
    <source>
        <dbReference type="Proteomes" id="UP000238081"/>
    </source>
</evidence>